<keyword evidence="6 10" id="KW-0630">Potassium</keyword>
<dbReference type="NCBIfam" id="TIGR00794">
    <property type="entry name" value="kup"/>
    <property type="match status" value="1"/>
</dbReference>
<comment type="function">
    <text evidence="10">Potassium transporter.</text>
</comment>
<evidence type="ECO:0000256" key="5">
    <source>
        <dbReference type="ARBA" id="ARBA00022692"/>
    </source>
</evidence>
<evidence type="ECO:0000256" key="2">
    <source>
        <dbReference type="ARBA" id="ARBA00008440"/>
    </source>
</evidence>
<evidence type="ECO:0000256" key="4">
    <source>
        <dbReference type="ARBA" id="ARBA00022538"/>
    </source>
</evidence>
<keyword evidence="5 10" id="KW-0812">Transmembrane</keyword>
<feature type="transmembrane region" description="Helical" evidence="10">
    <location>
        <begin position="243"/>
        <end position="263"/>
    </location>
</feature>
<comment type="similarity">
    <text evidence="2 10">Belongs to the HAK/KUP transporter (TC 2.A.72.3) family.</text>
</comment>
<organism evidence="13 14">
    <name type="scientific">Lithospermum erythrorhizon</name>
    <name type="common">Purple gromwell</name>
    <name type="synonym">Lithospermum officinale var. erythrorhizon</name>
    <dbReference type="NCBI Taxonomy" id="34254"/>
    <lineage>
        <taxon>Eukaryota</taxon>
        <taxon>Viridiplantae</taxon>
        <taxon>Streptophyta</taxon>
        <taxon>Embryophyta</taxon>
        <taxon>Tracheophyta</taxon>
        <taxon>Spermatophyta</taxon>
        <taxon>Magnoliopsida</taxon>
        <taxon>eudicotyledons</taxon>
        <taxon>Gunneridae</taxon>
        <taxon>Pentapetalae</taxon>
        <taxon>asterids</taxon>
        <taxon>lamiids</taxon>
        <taxon>Boraginales</taxon>
        <taxon>Boraginaceae</taxon>
        <taxon>Boraginoideae</taxon>
        <taxon>Lithospermeae</taxon>
        <taxon>Lithospermum</taxon>
    </lineage>
</organism>
<keyword evidence="14" id="KW-1185">Reference proteome</keyword>
<evidence type="ECO:0000256" key="10">
    <source>
        <dbReference type="RuleBase" id="RU321113"/>
    </source>
</evidence>
<name>A0AAV3RS21_LITER</name>
<protein>
    <recommendedName>
        <fullName evidence="10">Potassium transporter</fullName>
    </recommendedName>
</protein>
<evidence type="ECO:0000313" key="14">
    <source>
        <dbReference type="Proteomes" id="UP001454036"/>
    </source>
</evidence>
<proteinExistence type="inferred from homology"/>
<dbReference type="GO" id="GO:0005886">
    <property type="term" value="C:plasma membrane"/>
    <property type="evidence" value="ECO:0007669"/>
    <property type="project" value="UniProtKB-SubCell"/>
</dbReference>
<evidence type="ECO:0000256" key="6">
    <source>
        <dbReference type="ARBA" id="ARBA00022958"/>
    </source>
</evidence>
<evidence type="ECO:0000256" key="9">
    <source>
        <dbReference type="ARBA" id="ARBA00023136"/>
    </source>
</evidence>
<evidence type="ECO:0000256" key="8">
    <source>
        <dbReference type="ARBA" id="ARBA00023065"/>
    </source>
</evidence>
<evidence type="ECO:0000256" key="1">
    <source>
        <dbReference type="ARBA" id="ARBA00004651"/>
    </source>
</evidence>
<evidence type="ECO:0000256" key="7">
    <source>
        <dbReference type="ARBA" id="ARBA00022989"/>
    </source>
</evidence>
<dbReference type="Proteomes" id="UP001454036">
    <property type="component" value="Unassembled WGS sequence"/>
</dbReference>
<feature type="transmembrane region" description="Helical" evidence="10">
    <location>
        <begin position="397"/>
        <end position="419"/>
    </location>
</feature>
<feature type="transmembrane region" description="Helical" evidence="10">
    <location>
        <begin position="39"/>
        <end position="60"/>
    </location>
</feature>
<feature type="transmembrane region" description="Helical" evidence="10">
    <location>
        <begin position="452"/>
        <end position="472"/>
    </location>
</feature>
<feature type="transmembrane region" description="Helical" evidence="10">
    <location>
        <begin position="372"/>
        <end position="391"/>
    </location>
</feature>
<keyword evidence="8 10" id="KW-0406">Ion transport</keyword>
<gene>
    <name evidence="13" type="ORF">LIER_31557</name>
</gene>
<dbReference type="InterPro" id="IPR053951">
    <property type="entry name" value="K_trans_N"/>
</dbReference>
<dbReference type="Pfam" id="PF22776">
    <property type="entry name" value="K_trans_C"/>
    <property type="match status" value="1"/>
</dbReference>
<keyword evidence="9 10" id="KW-0472">Membrane</keyword>
<evidence type="ECO:0000259" key="12">
    <source>
        <dbReference type="Pfam" id="PF22776"/>
    </source>
</evidence>
<feature type="transmembrane region" description="Helical" evidence="10">
    <location>
        <begin position="167"/>
        <end position="184"/>
    </location>
</feature>
<dbReference type="GO" id="GO:0015079">
    <property type="term" value="F:potassium ion transmembrane transporter activity"/>
    <property type="evidence" value="ECO:0007669"/>
    <property type="project" value="UniProtKB-UniRule"/>
</dbReference>
<feature type="transmembrane region" description="Helical" evidence="10">
    <location>
        <begin position="129"/>
        <end position="147"/>
    </location>
</feature>
<dbReference type="PANTHER" id="PTHR30540">
    <property type="entry name" value="OSMOTIC STRESS POTASSIUM TRANSPORTER"/>
    <property type="match status" value="1"/>
</dbReference>
<evidence type="ECO:0000259" key="11">
    <source>
        <dbReference type="Pfam" id="PF02705"/>
    </source>
</evidence>
<feature type="transmembrane region" description="Helical" evidence="10">
    <location>
        <begin position="426"/>
        <end position="446"/>
    </location>
</feature>
<dbReference type="PANTHER" id="PTHR30540:SF106">
    <property type="entry name" value="POTASSIUM TRANSPORTER 26"/>
    <property type="match status" value="1"/>
</dbReference>
<keyword evidence="7 10" id="KW-1133">Transmembrane helix</keyword>
<keyword evidence="4 10" id="KW-0633">Potassium transport</keyword>
<dbReference type="InterPro" id="IPR053952">
    <property type="entry name" value="K_trans_C"/>
</dbReference>
<dbReference type="AlphaFoldDB" id="A0AAV3RS21"/>
<feature type="transmembrane region" description="Helical" evidence="10">
    <location>
        <begin position="315"/>
        <end position="335"/>
    </location>
</feature>
<feature type="domain" description="K+ potassium transporter C-terminal" evidence="12">
    <location>
        <begin position="504"/>
        <end position="670"/>
    </location>
</feature>
<dbReference type="EMBL" id="BAABME010011773">
    <property type="protein sequence ID" value="GAA0184269.1"/>
    <property type="molecule type" value="Genomic_DNA"/>
</dbReference>
<dbReference type="Pfam" id="PF02705">
    <property type="entry name" value="K_trans"/>
    <property type="match status" value="1"/>
</dbReference>
<comment type="subcellular location">
    <subcellularLocation>
        <location evidence="1">Cell membrane</location>
        <topology evidence="1">Multi-pass membrane protein</topology>
    </subcellularLocation>
    <subcellularLocation>
        <location evidence="10">Membrane</location>
        <topology evidence="10">Multi-pass membrane protein</topology>
    </subcellularLocation>
</comment>
<feature type="domain" description="K+ potassium transporter integral membrane" evidence="11">
    <location>
        <begin position="7"/>
        <end position="491"/>
    </location>
</feature>
<accession>A0AAV3RS21</accession>
<reference evidence="13 14" key="1">
    <citation type="submission" date="2024-01" db="EMBL/GenBank/DDBJ databases">
        <title>The complete chloroplast genome sequence of Lithospermum erythrorhizon: insights into the phylogenetic relationship among Boraginaceae species and the maternal lineages of purple gromwells.</title>
        <authorList>
            <person name="Okada T."/>
            <person name="Watanabe K."/>
        </authorList>
    </citation>
    <scope>NUCLEOTIDE SEQUENCE [LARGE SCALE GENOMIC DNA]</scope>
</reference>
<feature type="transmembrane region" description="Helical" evidence="10">
    <location>
        <begin position="196"/>
        <end position="218"/>
    </location>
</feature>
<dbReference type="InterPro" id="IPR003855">
    <property type="entry name" value="K+_transporter"/>
</dbReference>
<comment type="caution">
    <text evidence="10">Lacks conserved residue(s) required for the propagation of feature annotation.</text>
</comment>
<evidence type="ECO:0000256" key="3">
    <source>
        <dbReference type="ARBA" id="ARBA00022448"/>
    </source>
</evidence>
<comment type="caution">
    <text evidence="13">The sequence shown here is derived from an EMBL/GenBank/DDBJ whole genome shotgun (WGS) entry which is preliminary data.</text>
</comment>
<feature type="transmembrane region" description="Helical" evidence="10">
    <location>
        <begin position="275"/>
        <end position="295"/>
    </location>
</feature>
<sequence>MQTIIWAYQSLGVVYGDLGTSPVNVFSSTRLTDLTEDDLLGTLSLIFWTLTFLVLIKYVFIVIHADDYGEGGTFALYSRLCRHINFQSRFTIGQTRLESDRTMAYHSPGSPLHSKTKQLLERNSKLQDFLTFIVLLGTCMVIGDGALTPATCVLSALQGIQSKSSKVTQDHVVFMSVALLIALFSLQRCGTNKVSFLFSPVMLIWFVTNVSIGIYNIFKYHPSVLKAISPLYMIKFILRNPKTMWDLLGAVFLSITGAEAMFADLGHFNRRAIQLAFTFVVYPSLVLTYAGETAYLLHHPDKIIDAYYSSIPDSVYWPMFIVSTLAAVVASQSMISASFSLVKQSLALGCFPRVNMIHTSSKHEGQVYSPEINYILMVLCVVLVIGFRGGVELANAYGAVVIWVMIITTLLTTLVMLVIWKTNIILILAFFIPYITIEGIFMASLLNKVPQGGWVPFGISAVFLTVMLSWTYGRSKKAIYEAEQKMTLKELDQLMSSSRTYRAPGMCFFFTDLVNGIPPIIRHYIQHTNSSRDIMVIVTIRTLPIKTVLPDERFNIGKLGVEGAYRCLVQFGYKYCLNEEGYDYGASIGAKLLEHADSEDEKQRICEAGETGAIYVIGRTILRSSKKDGMLKRITINYLYRFLQKNSRAAVSTFEIPTNKTLQVGMIYEI</sequence>
<evidence type="ECO:0000313" key="13">
    <source>
        <dbReference type="EMBL" id="GAA0184269.1"/>
    </source>
</evidence>
<keyword evidence="3" id="KW-0813">Transport</keyword>